<sequence length="75" mass="9048">MEEYKLQHRYTEFPGPVKVKFGAHTIHMCRMDARVSLPFKLMCDVPYPRTRDERRIPSFEHVALILELMRKQEDQ</sequence>
<reference evidence="1 2" key="1">
    <citation type="submission" date="2019-05" db="EMBL/GenBank/DDBJ databases">
        <title>Another draft genome of Portunus trituberculatus and its Hox gene families provides insights of decapod evolution.</title>
        <authorList>
            <person name="Jeong J.-H."/>
            <person name="Song I."/>
            <person name="Kim S."/>
            <person name="Choi T."/>
            <person name="Kim D."/>
            <person name="Ryu S."/>
            <person name="Kim W."/>
        </authorList>
    </citation>
    <scope>NUCLEOTIDE SEQUENCE [LARGE SCALE GENOMIC DNA]</scope>
    <source>
        <tissue evidence="1">Muscle</tissue>
    </source>
</reference>
<accession>A0A5B7H9F1</accession>
<dbReference type="Proteomes" id="UP000324222">
    <property type="component" value="Unassembled WGS sequence"/>
</dbReference>
<protein>
    <submittedName>
        <fullName evidence="1">Uncharacterized protein</fullName>
    </submittedName>
</protein>
<evidence type="ECO:0000313" key="2">
    <source>
        <dbReference type="Proteomes" id="UP000324222"/>
    </source>
</evidence>
<keyword evidence="2" id="KW-1185">Reference proteome</keyword>
<organism evidence="1 2">
    <name type="scientific">Portunus trituberculatus</name>
    <name type="common">Swimming crab</name>
    <name type="synonym">Neptunus trituberculatus</name>
    <dbReference type="NCBI Taxonomy" id="210409"/>
    <lineage>
        <taxon>Eukaryota</taxon>
        <taxon>Metazoa</taxon>
        <taxon>Ecdysozoa</taxon>
        <taxon>Arthropoda</taxon>
        <taxon>Crustacea</taxon>
        <taxon>Multicrustacea</taxon>
        <taxon>Malacostraca</taxon>
        <taxon>Eumalacostraca</taxon>
        <taxon>Eucarida</taxon>
        <taxon>Decapoda</taxon>
        <taxon>Pleocyemata</taxon>
        <taxon>Brachyura</taxon>
        <taxon>Eubrachyura</taxon>
        <taxon>Portunoidea</taxon>
        <taxon>Portunidae</taxon>
        <taxon>Portuninae</taxon>
        <taxon>Portunus</taxon>
    </lineage>
</organism>
<gene>
    <name evidence="1" type="ORF">E2C01_063543</name>
</gene>
<dbReference type="EMBL" id="VSRR010029218">
    <property type="protein sequence ID" value="MPC69321.1"/>
    <property type="molecule type" value="Genomic_DNA"/>
</dbReference>
<name>A0A5B7H9F1_PORTR</name>
<comment type="caution">
    <text evidence="1">The sequence shown here is derived from an EMBL/GenBank/DDBJ whole genome shotgun (WGS) entry which is preliminary data.</text>
</comment>
<dbReference type="AlphaFoldDB" id="A0A5B7H9F1"/>
<proteinExistence type="predicted"/>
<evidence type="ECO:0000313" key="1">
    <source>
        <dbReference type="EMBL" id="MPC69321.1"/>
    </source>
</evidence>